<evidence type="ECO:0008006" key="3">
    <source>
        <dbReference type="Google" id="ProtNLM"/>
    </source>
</evidence>
<dbReference type="Proteomes" id="UP000235347">
    <property type="component" value="Unassembled WGS sequence"/>
</dbReference>
<evidence type="ECO:0000313" key="1">
    <source>
        <dbReference type="EMBL" id="PMS15764.1"/>
    </source>
</evidence>
<dbReference type="AlphaFoldDB" id="A0A2N7VF68"/>
<dbReference type="EMBL" id="PNYB01000043">
    <property type="protein sequence ID" value="PMS15764.1"/>
    <property type="molecule type" value="Genomic_DNA"/>
</dbReference>
<evidence type="ECO:0000313" key="2">
    <source>
        <dbReference type="Proteomes" id="UP000235347"/>
    </source>
</evidence>
<protein>
    <recommendedName>
        <fullName evidence="3">Restriction endonuclease</fullName>
    </recommendedName>
</protein>
<dbReference type="RefSeq" id="WP_102612912.1">
    <property type="nucleotide sequence ID" value="NZ_CADIKD010000037.1"/>
</dbReference>
<comment type="caution">
    <text evidence="1">The sequence shown here is derived from an EMBL/GenBank/DDBJ whole genome shotgun (WGS) entry which is preliminary data.</text>
</comment>
<dbReference type="InterPro" id="IPR019066">
    <property type="entry name" value="Restrct_endonuc_II_SacI"/>
</dbReference>
<gene>
    <name evidence="1" type="ORF">C0Z19_27085</name>
</gene>
<accession>A0A2N7VF68</accession>
<dbReference type="Pfam" id="PF09566">
    <property type="entry name" value="RE_SacI"/>
    <property type="match status" value="1"/>
</dbReference>
<organism evidence="1 2">
    <name type="scientific">Trinickia soli</name>
    <dbReference type="NCBI Taxonomy" id="380675"/>
    <lineage>
        <taxon>Bacteria</taxon>
        <taxon>Pseudomonadati</taxon>
        <taxon>Pseudomonadota</taxon>
        <taxon>Betaproteobacteria</taxon>
        <taxon>Burkholderiales</taxon>
        <taxon>Burkholderiaceae</taxon>
        <taxon>Trinickia</taxon>
    </lineage>
</organism>
<keyword evidence="2" id="KW-1185">Reference proteome</keyword>
<name>A0A2N7VF68_9BURK</name>
<sequence>MAKKAELSAFHQAARNYLENAWSAVLNIPDLNATVDTKWSTHLGRIIREGGSTYPYVLLTQLLGKCVNPDLNALCLQDSSELPGAWDARSLASKVVVPWNEAVGRPISGANPDPYVNNPARYKNFGEEMRSKAKNKIDYDFLHSLAYELQTSAAEDAAKIFSLALVEIRRHLESNDSEYFGPPRVSLDDVISVIKSFISTPSNGVRLQVITYATLKVFSTAFTDFGGVRSYPTNSADRAGGRAGDVERINRDGVVDFAIEVKDETLSQAELGNTILKARAANVFNVLFVVQGNPVVDDCVAANVRMAQEFSRGVDVNVTPVDDFLRNTLMLLSPEQRSMLLRVVHDSLHELGAHFKHRLHWQELMRSL</sequence>
<proteinExistence type="predicted"/>
<reference evidence="1 2" key="1">
    <citation type="submission" date="2018-01" db="EMBL/GenBank/DDBJ databases">
        <title>Whole genome analyses suggest that Burkholderia sensu lato contains two further novel genera in the rhizoxinica-symbiotica group Mycetohabitans gen. nov., and Trinickia gen. nov.: implications for the evolution of diazotrophy and nodulation in the Burkholderiaceae.</title>
        <authorList>
            <person name="Estrada-de los Santos P."/>
            <person name="Palmer M."/>
            <person name="Chavez-Ramirez B."/>
            <person name="Beukes C."/>
            <person name="Steenkamp E.T."/>
            <person name="Hirsch A.M."/>
            <person name="Manyaka P."/>
            <person name="Maluk M."/>
            <person name="Lafos M."/>
            <person name="Crook M."/>
            <person name="Gross E."/>
            <person name="Simon M.F."/>
            <person name="Bueno dos Reis Junior F."/>
            <person name="Poole P.S."/>
            <person name="Venter S.N."/>
            <person name="James E.K."/>
        </authorList>
    </citation>
    <scope>NUCLEOTIDE SEQUENCE [LARGE SCALE GENOMIC DNA]</scope>
    <source>
        <strain evidence="1 2">GP25-8</strain>
    </source>
</reference>